<comment type="subcellular location">
    <subcellularLocation>
        <location evidence="4">Cytoplasm</location>
    </subcellularLocation>
</comment>
<keyword evidence="2 4" id="KW-0808">Transferase</keyword>
<keyword evidence="6" id="KW-1185">Reference proteome</keyword>
<dbReference type="PANTHER" id="PTHR30098:SF2">
    <property type="entry name" value="LEUCYL_PHENYLALANYL-TRNA--PROTEIN TRANSFERASE"/>
    <property type="match status" value="1"/>
</dbReference>
<proteinExistence type="inferred from homology"/>
<dbReference type="HAMAP" id="MF_00688">
    <property type="entry name" value="Leu_Phe_trans"/>
    <property type="match status" value="1"/>
</dbReference>
<dbReference type="InterPro" id="IPR004616">
    <property type="entry name" value="Leu/Phe-tRNA_Trfase"/>
</dbReference>
<keyword evidence="1 4" id="KW-0963">Cytoplasm</keyword>
<evidence type="ECO:0000256" key="2">
    <source>
        <dbReference type="ARBA" id="ARBA00022679"/>
    </source>
</evidence>
<dbReference type="SUPFAM" id="SSF55729">
    <property type="entry name" value="Acyl-CoA N-acyltransferases (Nat)"/>
    <property type="match status" value="1"/>
</dbReference>
<reference evidence="6" key="1">
    <citation type="journal article" date="2019" name="Int. J. Syst. Evol. Microbiol.">
        <title>The Global Catalogue of Microorganisms (GCM) 10K type strain sequencing project: providing services to taxonomists for standard genome sequencing and annotation.</title>
        <authorList>
            <consortium name="The Broad Institute Genomics Platform"/>
            <consortium name="The Broad Institute Genome Sequencing Center for Infectious Disease"/>
            <person name="Wu L."/>
            <person name="Ma J."/>
        </authorList>
    </citation>
    <scope>NUCLEOTIDE SEQUENCE [LARGE SCALE GENOMIC DNA]</scope>
    <source>
        <strain evidence="6">KCTC 42644</strain>
    </source>
</reference>
<evidence type="ECO:0000256" key="3">
    <source>
        <dbReference type="ARBA" id="ARBA00023315"/>
    </source>
</evidence>
<evidence type="ECO:0000313" key="5">
    <source>
        <dbReference type="EMBL" id="MFC3711824.1"/>
    </source>
</evidence>
<dbReference type="EMBL" id="JBHRXV010000003">
    <property type="protein sequence ID" value="MFC3711824.1"/>
    <property type="molecule type" value="Genomic_DNA"/>
</dbReference>
<accession>A0ABV7XAZ5</accession>
<dbReference type="InterPro" id="IPR042203">
    <property type="entry name" value="Leu/Phe-tRNA_Trfase_C"/>
</dbReference>
<gene>
    <name evidence="4 5" type="primary">aat</name>
    <name evidence="5" type="ORF">ACFOMD_04530</name>
</gene>
<comment type="catalytic activity">
    <reaction evidence="4">
        <text>L-phenylalanyl-tRNA(Phe) + an N-terminal L-alpha-aminoacyl-[protein] = an N-terminal L-phenylalanyl-L-alpha-aminoacyl-[protein] + tRNA(Phe)</text>
        <dbReference type="Rhea" id="RHEA:43632"/>
        <dbReference type="Rhea" id="RHEA-COMP:9668"/>
        <dbReference type="Rhea" id="RHEA-COMP:9699"/>
        <dbReference type="Rhea" id="RHEA-COMP:10636"/>
        <dbReference type="Rhea" id="RHEA-COMP:10637"/>
        <dbReference type="ChEBI" id="CHEBI:78442"/>
        <dbReference type="ChEBI" id="CHEBI:78531"/>
        <dbReference type="ChEBI" id="CHEBI:78597"/>
        <dbReference type="ChEBI" id="CHEBI:83561"/>
        <dbReference type="EC" id="2.3.2.6"/>
    </reaction>
</comment>
<dbReference type="InterPro" id="IPR016181">
    <property type="entry name" value="Acyl_CoA_acyltransferase"/>
</dbReference>
<comment type="catalytic activity">
    <reaction evidence="4">
        <text>N-terminal L-lysyl-[protein] + L-leucyl-tRNA(Leu) = N-terminal L-leucyl-L-lysyl-[protein] + tRNA(Leu) + H(+)</text>
        <dbReference type="Rhea" id="RHEA:12340"/>
        <dbReference type="Rhea" id="RHEA-COMP:9613"/>
        <dbReference type="Rhea" id="RHEA-COMP:9622"/>
        <dbReference type="Rhea" id="RHEA-COMP:12670"/>
        <dbReference type="Rhea" id="RHEA-COMP:12671"/>
        <dbReference type="ChEBI" id="CHEBI:15378"/>
        <dbReference type="ChEBI" id="CHEBI:65249"/>
        <dbReference type="ChEBI" id="CHEBI:78442"/>
        <dbReference type="ChEBI" id="CHEBI:78494"/>
        <dbReference type="ChEBI" id="CHEBI:133043"/>
        <dbReference type="EC" id="2.3.2.6"/>
    </reaction>
</comment>
<organism evidence="5 6">
    <name type="scientific">Sphingoaurantiacus capsulatus</name>
    <dbReference type="NCBI Taxonomy" id="1771310"/>
    <lineage>
        <taxon>Bacteria</taxon>
        <taxon>Pseudomonadati</taxon>
        <taxon>Pseudomonadota</taxon>
        <taxon>Alphaproteobacteria</taxon>
        <taxon>Sphingomonadales</taxon>
        <taxon>Sphingosinicellaceae</taxon>
        <taxon>Sphingoaurantiacus</taxon>
    </lineage>
</organism>
<dbReference type="PANTHER" id="PTHR30098">
    <property type="entry name" value="LEUCYL/PHENYLALANYL-TRNA--PROTEIN TRANSFERASE"/>
    <property type="match status" value="1"/>
</dbReference>
<dbReference type="GO" id="GO:0008914">
    <property type="term" value="F:leucyl-tRNA--protein transferase activity"/>
    <property type="evidence" value="ECO:0007669"/>
    <property type="project" value="UniProtKB-EC"/>
</dbReference>
<comment type="function">
    <text evidence="4">Functions in the N-end rule pathway of protein degradation where it conjugates Leu, Phe and, less efficiently, Met from aminoacyl-tRNAs to the N-termini of proteins containing an N-terminal arginine or lysine.</text>
</comment>
<name>A0ABV7XAZ5_9SPHN</name>
<sequence length="232" mass="25365">MQPLDPELLLKAYAAGVFPMADGREADELFWVDPRRRGVLPLDSFHLPRSVAKLLRQERFELTADGAFEDVMRACAEPAPDRSESWINPSILDGYTRLHRLGFAHSIECWQDGELAGGLYGVKLGAAFFGESMFTRVRDASKVALAHLVARLRVGGFQLLDTQFLTTHLARFGAIEIPRGAYRSSLDSALSVAGDFFALDSLAGGVDERRPATMVSGPVSGKLIAQLLTQTS</sequence>
<comment type="similarity">
    <text evidence="4">Belongs to the L/F-transferase family.</text>
</comment>
<comment type="caution">
    <text evidence="5">The sequence shown here is derived from an EMBL/GenBank/DDBJ whole genome shotgun (WGS) entry which is preliminary data.</text>
</comment>
<dbReference type="EC" id="2.3.2.6" evidence="4"/>
<dbReference type="Proteomes" id="UP001595615">
    <property type="component" value="Unassembled WGS sequence"/>
</dbReference>
<dbReference type="NCBIfam" id="TIGR00667">
    <property type="entry name" value="aat"/>
    <property type="match status" value="1"/>
</dbReference>
<dbReference type="Gene3D" id="3.40.630.70">
    <property type="entry name" value="Leucyl/phenylalanyl-tRNA-protein transferase, C-terminal domain"/>
    <property type="match status" value="1"/>
</dbReference>
<keyword evidence="3 4" id="KW-0012">Acyltransferase</keyword>
<dbReference type="Pfam" id="PF03588">
    <property type="entry name" value="Leu_Phe_trans"/>
    <property type="match status" value="1"/>
</dbReference>
<evidence type="ECO:0000256" key="1">
    <source>
        <dbReference type="ARBA" id="ARBA00022490"/>
    </source>
</evidence>
<evidence type="ECO:0000256" key="4">
    <source>
        <dbReference type="HAMAP-Rule" id="MF_00688"/>
    </source>
</evidence>
<dbReference type="RefSeq" id="WP_380857496.1">
    <property type="nucleotide sequence ID" value="NZ_JBHRXV010000003.1"/>
</dbReference>
<evidence type="ECO:0000313" key="6">
    <source>
        <dbReference type="Proteomes" id="UP001595615"/>
    </source>
</evidence>
<protein>
    <recommendedName>
        <fullName evidence="4">Leucyl/phenylalanyl-tRNA--protein transferase</fullName>
        <ecNumber evidence="4">2.3.2.6</ecNumber>
    </recommendedName>
    <alternativeName>
        <fullName evidence="4">L/F-transferase</fullName>
    </alternativeName>
    <alternativeName>
        <fullName evidence="4">Leucyltransferase</fullName>
    </alternativeName>
    <alternativeName>
        <fullName evidence="4">Phenyalanyltransferase</fullName>
    </alternativeName>
</protein>
<comment type="catalytic activity">
    <reaction evidence="4">
        <text>N-terminal L-arginyl-[protein] + L-leucyl-tRNA(Leu) = N-terminal L-leucyl-L-arginyl-[protein] + tRNA(Leu) + H(+)</text>
        <dbReference type="Rhea" id="RHEA:50416"/>
        <dbReference type="Rhea" id="RHEA-COMP:9613"/>
        <dbReference type="Rhea" id="RHEA-COMP:9622"/>
        <dbReference type="Rhea" id="RHEA-COMP:12672"/>
        <dbReference type="Rhea" id="RHEA-COMP:12673"/>
        <dbReference type="ChEBI" id="CHEBI:15378"/>
        <dbReference type="ChEBI" id="CHEBI:64719"/>
        <dbReference type="ChEBI" id="CHEBI:78442"/>
        <dbReference type="ChEBI" id="CHEBI:78494"/>
        <dbReference type="ChEBI" id="CHEBI:133044"/>
        <dbReference type="EC" id="2.3.2.6"/>
    </reaction>
</comment>